<evidence type="ECO:0000313" key="2">
    <source>
        <dbReference type="Proteomes" id="UP001341281"/>
    </source>
</evidence>
<organism evidence="1 2">
    <name type="scientific">Paspalum notatum var. saurae</name>
    <dbReference type="NCBI Taxonomy" id="547442"/>
    <lineage>
        <taxon>Eukaryota</taxon>
        <taxon>Viridiplantae</taxon>
        <taxon>Streptophyta</taxon>
        <taxon>Embryophyta</taxon>
        <taxon>Tracheophyta</taxon>
        <taxon>Spermatophyta</taxon>
        <taxon>Magnoliopsida</taxon>
        <taxon>Liliopsida</taxon>
        <taxon>Poales</taxon>
        <taxon>Poaceae</taxon>
        <taxon>PACMAD clade</taxon>
        <taxon>Panicoideae</taxon>
        <taxon>Andropogonodae</taxon>
        <taxon>Paspaleae</taxon>
        <taxon>Paspalinae</taxon>
        <taxon>Paspalum</taxon>
    </lineage>
</organism>
<gene>
    <name evidence="1" type="ORF">U9M48_010692</name>
</gene>
<dbReference type="EMBL" id="CP144746">
    <property type="protein sequence ID" value="WVZ60706.1"/>
    <property type="molecule type" value="Genomic_DNA"/>
</dbReference>
<evidence type="ECO:0000313" key="1">
    <source>
        <dbReference type="EMBL" id="WVZ60706.1"/>
    </source>
</evidence>
<name>A0AAQ3SU49_PASNO</name>
<protein>
    <submittedName>
        <fullName evidence="1">Uncharacterized protein</fullName>
    </submittedName>
</protein>
<keyword evidence="2" id="KW-1185">Reference proteome</keyword>
<dbReference type="AlphaFoldDB" id="A0AAQ3SU49"/>
<feature type="non-terminal residue" evidence="1">
    <location>
        <position position="90"/>
    </location>
</feature>
<dbReference type="Proteomes" id="UP001341281">
    <property type="component" value="Chromosome 02"/>
</dbReference>
<sequence length="90" mass="10055">MATPTRARTPRHASPSCRQFFRPLVSIGQAEGSWRRELGECGGGAARILSRSSQQKSTRKVRIRESLVHVIVITFVHRQVKAWSAVQASK</sequence>
<accession>A0AAQ3SU49</accession>
<reference evidence="1 2" key="1">
    <citation type="submission" date="2024-02" db="EMBL/GenBank/DDBJ databases">
        <title>High-quality chromosome-scale genome assembly of Pensacola bahiagrass (Paspalum notatum Flugge var. saurae).</title>
        <authorList>
            <person name="Vega J.M."/>
            <person name="Podio M."/>
            <person name="Orjuela J."/>
            <person name="Siena L.A."/>
            <person name="Pessino S.C."/>
            <person name="Combes M.C."/>
            <person name="Mariac C."/>
            <person name="Albertini E."/>
            <person name="Pupilli F."/>
            <person name="Ortiz J.P.A."/>
            <person name="Leblanc O."/>
        </authorList>
    </citation>
    <scope>NUCLEOTIDE SEQUENCE [LARGE SCALE GENOMIC DNA]</scope>
    <source>
        <strain evidence="1">R1</strain>
        <tissue evidence="1">Leaf</tissue>
    </source>
</reference>
<proteinExistence type="predicted"/>